<keyword evidence="1" id="KW-0560">Oxidoreductase</keyword>
<accession>A0A381ZQC1</accession>
<evidence type="ECO:0000256" key="1">
    <source>
        <dbReference type="ARBA" id="ARBA00023002"/>
    </source>
</evidence>
<name>A0A381ZQC1_9ZZZZ</name>
<feature type="non-terminal residue" evidence="5">
    <location>
        <position position="159"/>
    </location>
</feature>
<dbReference type="PANTHER" id="PTHR43884">
    <property type="entry name" value="ACYL-COA DEHYDROGENASE"/>
    <property type="match status" value="1"/>
</dbReference>
<proteinExistence type="predicted"/>
<dbReference type="Gene3D" id="1.10.540.10">
    <property type="entry name" value="Acyl-CoA dehydrogenase/oxidase, N-terminal domain"/>
    <property type="match status" value="1"/>
</dbReference>
<reference evidence="5" key="1">
    <citation type="submission" date="2018-05" db="EMBL/GenBank/DDBJ databases">
        <authorList>
            <person name="Lanie J.A."/>
            <person name="Ng W.-L."/>
            <person name="Kazmierczak K.M."/>
            <person name="Andrzejewski T.M."/>
            <person name="Davidsen T.M."/>
            <person name="Wayne K.J."/>
            <person name="Tettelin H."/>
            <person name="Glass J.I."/>
            <person name="Rusch D."/>
            <person name="Podicherti R."/>
            <person name="Tsui H.-C.T."/>
            <person name="Winkler M.E."/>
        </authorList>
    </citation>
    <scope>NUCLEOTIDE SEQUENCE</scope>
</reference>
<dbReference type="Gene3D" id="2.40.110.10">
    <property type="entry name" value="Butyryl-CoA Dehydrogenase, subunit A, domain 2"/>
    <property type="match status" value="1"/>
</dbReference>
<dbReference type="AlphaFoldDB" id="A0A381ZQC1"/>
<evidence type="ECO:0000256" key="2">
    <source>
        <dbReference type="SAM" id="MobiDB-lite"/>
    </source>
</evidence>
<dbReference type="Pfam" id="PF02770">
    <property type="entry name" value="Acyl-CoA_dh_M"/>
    <property type="match status" value="1"/>
</dbReference>
<feature type="domain" description="Acyl-CoA oxidase/dehydrogenase middle" evidence="3">
    <location>
        <begin position="82"/>
        <end position="158"/>
    </location>
</feature>
<dbReference type="InterPro" id="IPR009100">
    <property type="entry name" value="AcylCoA_DH/oxidase_NM_dom_sf"/>
</dbReference>
<dbReference type="EMBL" id="UINC01022151">
    <property type="protein sequence ID" value="SVA91171.1"/>
    <property type="molecule type" value="Genomic_DNA"/>
</dbReference>
<protein>
    <submittedName>
        <fullName evidence="5">Uncharacterized protein</fullName>
    </submittedName>
</protein>
<evidence type="ECO:0000259" key="3">
    <source>
        <dbReference type="Pfam" id="PF02770"/>
    </source>
</evidence>
<dbReference type="SUPFAM" id="SSF56645">
    <property type="entry name" value="Acyl-CoA dehydrogenase NM domain-like"/>
    <property type="match status" value="1"/>
</dbReference>
<dbReference type="GO" id="GO:0003995">
    <property type="term" value="F:acyl-CoA dehydrogenase activity"/>
    <property type="evidence" value="ECO:0007669"/>
    <property type="project" value="TreeGrafter"/>
</dbReference>
<dbReference type="InterPro" id="IPR046373">
    <property type="entry name" value="Acyl-CoA_Oxase/DH_mid-dom_sf"/>
</dbReference>
<dbReference type="InterPro" id="IPR013786">
    <property type="entry name" value="AcylCoA_DH/ox_N"/>
</dbReference>
<feature type="region of interest" description="Disordered" evidence="2">
    <location>
        <begin position="82"/>
        <end position="105"/>
    </location>
</feature>
<feature type="domain" description="Acyl-CoA dehydrogenase/oxidase N-terminal" evidence="4">
    <location>
        <begin position="1"/>
        <end position="56"/>
    </location>
</feature>
<evidence type="ECO:0000259" key="4">
    <source>
        <dbReference type="Pfam" id="PF02771"/>
    </source>
</evidence>
<dbReference type="InterPro" id="IPR037069">
    <property type="entry name" value="AcylCoA_DH/ox_N_sf"/>
</dbReference>
<sequence>MRKEGYLRASVPIEYGGPGHGLTDLVLAQHEIGTGDGSTAVSIGMHHMVVGTEAESRRWPEELRKRIFTEIVNDGALVNNIASEPDLGSPRGGGRPSTSLTPGRHGKWVLNGRKTWSTLAPELSYAITFAAVEDGSGDIARIAQRMGSEGISIEETWNS</sequence>
<dbReference type="PANTHER" id="PTHR43884:SF25">
    <property type="entry name" value="ACYL-COA DEHYDROGENASE YDBM-RELATED"/>
    <property type="match status" value="1"/>
</dbReference>
<gene>
    <name evidence="5" type="ORF">METZ01_LOCUS144025</name>
</gene>
<evidence type="ECO:0000313" key="5">
    <source>
        <dbReference type="EMBL" id="SVA91171.1"/>
    </source>
</evidence>
<dbReference type="Pfam" id="PF02771">
    <property type="entry name" value="Acyl-CoA_dh_N"/>
    <property type="match status" value="1"/>
</dbReference>
<organism evidence="5">
    <name type="scientific">marine metagenome</name>
    <dbReference type="NCBI Taxonomy" id="408172"/>
    <lineage>
        <taxon>unclassified sequences</taxon>
        <taxon>metagenomes</taxon>
        <taxon>ecological metagenomes</taxon>
    </lineage>
</organism>
<dbReference type="GO" id="GO:0050660">
    <property type="term" value="F:flavin adenine dinucleotide binding"/>
    <property type="evidence" value="ECO:0007669"/>
    <property type="project" value="InterPro"/>
</dbReference>
<dbReference type="InterPro" id="IPR006091">
    <property type="entry name" value="Acyl-CoA_Oxase/DH_mid-dom"/>
</dbReference>